<evidence type="ECO:0000259" key="13">
    <source>
        <dbReference type="PROSITE" id="PS50038"/>
    </source>
</evidence>
<dbReference type="InterPro" id="IPR036790">
    <property type="entry name" value="Frizzled_dom_sf"/>
</dbReference>
<protein>
    <submittedName>
        <fullName evidence="16 17">Smoothened homolog</fullName>
    </submittedName>
</protein>
<feature type="chain" id="PRO_5045019783" evidence="12">
    <location>
        <begin position="22"/>
        <end position="816"/>
    </location>
</feature>
<proteinExistence type="inferred from homology"/>
<feature type="domain" description="G-protein coupled receptors family 2 profile 2" evidence="14">
    <location>
        <begin position="210"/>
        <end position="444"/>
    </location>
</feature>
<comment type="subcellular location">
    <subcellularLocation>
        <location evidence="1">Membrane</location>
        <topology evidence="1">Multi-pass membrane protein</topology>
    </subcellularLocation>
</comment>
<keyword evidence="7 9" id="KW-1015">Disulfide bond</keyword>
<keyword evidence="3" id="KW-0217">Developmental protein</keyword>
<evidence type="ECO:0000256" key="3">
    <source>
        <dbReference type="ARBA" id="ARBA00022473"/>
    </source>
</evidence>
<evidence type="ECO:0000256" key="12">
    <source>
        <dbReference type="SAM" id="SignalP"/>
    </source>
</evidence>
<evidence type="ECO:0000313" key="17">
    <source>
        <dbReference type="RefSeq" id="XP_036355030.1"/>
    </source>
</evidence>
<evidence type="ECO:0000256" key="6">
    <source>
        <dbReference type="ARBA" id="ARBA00023136"/>
    </source>
</evidence>
<feature type="compositionally biased region" description="Basic and acidic residues" evidence="10">
    <location>
        <begin position="638"/>
        <end position="649"/>
    </location>
</feature>
<feature type="region of interest" description="Disordered" evidence="10">
    <location>
        <begin position="637"/>
        <end position="669"/>
    </location>
</feature>
<keyword evidence="15" id="KW-1185">Reference proteome</keyword>
<evidence type="ECO:0000256" key="9">
    <source>
        <dbReference type="PROSITE-ProRule" id="PRU00090"/>
    </source>
</evidence>
<dbReference type="GO" id="GO:0005886">
    <property type="term" value="C:plasma membrane"/>
    <property type="evidence" value="ECO:0007669"/>
    <property type="project" value="TreeGrafter"/>
</dbReference>
<dbReference type="GO" id="GO:0007224">
    <property type="term" value="P:smoothened signaling pathway"/>
    <property type="evidence" value="ECO:0007669"/>
    <property type="project" value="TreeGrafter"/>
</dbReference>
<keyword evidence="5 11" id="KW-1133">Transmembrane helix</keyword>
<sequence>MMNGLIVFEVILLSCVVVSLMTPTSVPPDCTFRVDACEPLKSNVCLGAQVDFTHTSTVFLRNGDNDSSTVTQEEIQQKLQLWKGLQNFHKCWSVVQHLLCSVYVPKCDPNTSKVEYPSREWCQSAEKQCRIVETFNKNQGWPSFLRCQANHFKESCKNTGYQKVTFNSTGVCSWPLINTNNSATWYGDIEGCGLQCKNPLYTDRQHNQVHVFIAVLGTLSLLSSLFTVLTFLIDWKNASRYPALILFFINICFVMGSIGWLAQFAGNAREDIVCNADKTVRIGEPQPGSGESASCSIIFLLIYYFTMAGVVWFVMLSYAWHTTFKALGTPRDILSGKTAYFHIISWCVPLVLSITCLASSEIDGDYISGICFVGYVNRGVRAGFVLVPIAIVLILGLNFMVRSLCTLISVKKETPDFIGDKATAKIQETIIRIGMFSGLAVLFVCVTFAVHTYIFVWEEDWRKNLKNYVMCKVEATVTNMTTSVCDSLFENKLSLVATEIHIFSFFGAGIVMSSWSWNKASLSAWERFLRKVFRKPSSRTVKLKRHKMIAKAFAKRKEINSGRFSISFYSTHDDPLGMKFDLNSVSSGDVSSEFAANMPKLVRRRGGMFQPMAGTLRRYSDSDVASVTSRIFSMENSDGEKIDDGNDQKLKKKKKKKKRFSNNRVKPQLTPLVLAMQKGAQEFLRSSKRHKRRGSDTSGISRASAQSIHFSLDRNSSADALSISSMKPNSELNIHKIHKTETKSKRVTNFAIFTANSLLPGSVQDNDGPQGTNLAMGDMTAGHSSCTQCGAQSVFPPEIAIFNIEDETSSTTSSSC</sequence>
<dbReference type="GO" id="GO:0005113">
    <property type="term" value="F:patched binding"/>
    <property type="evidence" value="ECO:0007669"/>
    <property type="project" value="TreeGrafter"/>
</dbReference>
<dbReference type="Pfam" id="PF01392">
    <property type="entry name" value="Fz"/>
    <property type="match status" value="1"/>
</dbReference>
<evidence type="ECO:0000313" key="15">
    <source>
        <dbReference type="Proteomes" id="UP000515154"/>
    </source>
</evidence>
<feature type="transmembrane region" description="Helical" evidence="11">
    <location>
        <begin position="380"/>
        <end position="401"/>
    </location>
</feature>
<accession>A0A6P7TUL8</accession>
<dbReference type="PRINTS" id="PR00489">
    <property type="entry name" value="FRIZZLED"/>
</dbReference>
<evidence type="ECO:0000256" key="4">
    <source>
        <dbReference type="ARBA" id="ARBA00022692"/>
    </source>
</evidence>
<comment type="similarity">
    <text evidence="2">Belongs to the G-protein coupled receptor Fz/Smo family.</text>
</comment>
<dbReference type="PROSITE" id="PS50261">
    <property type="entry name" value="G_PROTEIN_RECEP_F2_4"/>
    <property type="match status" value="1"/>
</dbReference>
<dbReference type="GO" id="GO:0030425">
    <property type="term" value="C:dendrite"/>
    <property type="evidence" value="ECO:0007669"/>
    <property type="project" value="TreeGrafter"/>
</dbReference>
<dbReference type="SMART" id="SM00063">
    <property type="entry name" value="FRI"/>
    <property type="match status" value="1"/>
</dbReference>
<dbReference type="Gene3D" id="1.20.1070.10">
    <property type="entry name" value="Rhodopsin 7-helix transmembrane proteins"/>
    <property type="match status" value="1"/>
</dbReference>
<comment type="caution">
    <text evidence="9">Lacks conserved residue(s) required for the propagation of feature annotation.</text>
</comment>
<feature type="transmembrane region" description="Helical" evidence="11">
    <location>
        <begin position="209"/>
        <end position="232"/>
    </location>
</feature>
<dbReference type="PANTHER" id="PTHR11309">
    <property type="entry name" value="FRIZZLED"/>
    <property type="match status" value="1"/>
</dbReference>
<dbReference type="InterPro" id="IPR000539">
    <property type="entry name" value="Frizzled/Smoothened_7TM"/>
</dbReference>
<feature type="transmembrane region" description="Helical" evidence="11">
    <location>
        <begin position="244"/>
        <end position="262"/>
    </location>
</feature>
<dbReference type="InterPro" id="IPR015526">
    <property type="entry name" value="Frizzled/SFRP"/>
</dbReference>
<evidence type="ECO:0000256" key="1">
    <source>
        <dbReference type="ARBA" id="ARBA00004141"/>
    </source>
</evidence>
<feature type="transmembrane region" description="Helical" evidence="11">
    <location>
        <begin position="433"/>
        <end position="456"/>
    </location>
</feature>
<organism evidence="15 16">
    <name type="scientific">Octopus sinensis</name>
    <name type="common">East Asian common octopus</name>
    <dbReference type="NCBI Taxonomy" id="2607531"/>
    <lineage>
        <taxon>Eukaryota</taxon>
        <taxon>Metazoa</taxon>
        <taxon>Spiralia</taxon>
        <taxon>Lophotrochozoa</taxon>
        <taxon>Mollusca</taxon>
        <taxon>Cephalopoda</taxon>
        <taxon>Coleoidea</taxon>
        <taxon>Octopodiformes</taxon>
        <taxon>Octopoda</taxon>
        <taxon>Incirrata</taxon>
        <taxon>Octopodidae</taxon>
        <taxon>Octopus</taxon>
    </lineage>
</organism>
<keyword evidence="12" id="KW-0732">Signal</keyword>
<evidence type="ECO:0000256" key="11">
    <source>
        <dbReference type="SAM" id="Phobius"/>
    </source>
</evidence>
<gene>
    <name evidence="16 17" type="primary">LOC115229211</name>
</gene>
<feature type="transmembrane region" description="Helical" evidence="11">
    <location>
        <begin position="297"/>
        <end position="318"/>
    </location>
</feature>
<dbReference type="Pfam" id="PF01534">
    <property type="entry name" value="Frizzled"/>
    <property type="match status" value="1"/>
</dbReference>
<keyword evidence="8" id="KW-0675">Receptor</keyword>
<name>A0A6P7TUL8_9MOLL</name>
<dbReference type="GO" id="GO:0071679">
    <property type="term" value="P:commissural neuron axon guidance"/>
    <property type="evidence" value="ECO:0007669"/>
    <property type="project" value="TreeGrafter"/>
</dbReference>
<dbReference type="GO" id="GO:0007389">
    <property type="term" value="P:pattern specification process"/>
    <property type="evidence" value="ECO:0007669"/>
    <property type="project" value="TreeGrafter"/>
</dbReference>
<feature type="domain" description="FZ" evidence="13">
    <location>
        <begin position="32"/>
        <end position="159"/>
    </location>
</feature>
<dbReference type="GO" id="GO:0007417">
    <property type="term" value="P:central nervous system development"/>
    <property type="evidence" value="ECO:0007669"/>
    <property type="project" value="TreeGrafter"/>
</dbReference>
<evidence type="ECO:0000256" key="10">
    <source>
        <dbReference type="SAM" id="MobiDB-lite"/>
    </source>
</evidence>
<evidence type="ECO:0000256" key="5">
    <source>
        <dbReference type="ARBA" id="ARBA00022989"/>
    </source>
</evidence>
<keyword evidence="4 11" id="KW-0812">Transmembrane</keyword>
<dbReference type="GO" id="GO:0004888">
    <property type="term" value="F:transmembrane signaling receptor activity"/>
    <property type="evidence" value="ECO:0007669"/>
    <property type="project" value="InterPro"/>
</dbReference>
<evidence type="ECO:0000313" key="16">
    <source>
        <dbReference type="RefSeq" id="XP_029655463.1"/>
    </source>
</evidence>
<dbReference type="Gene3D" id="1.10.2000.10">
    <property type="entry name" value="Frizzled cysteine-rich domain"/>
    <property type="match status" value="1"/>
</dbReference>
<feature type="compositionally biased region" description="Basic residues" evidence="10">
    <location>
        <begin position="650"/>
        <end position="661"/>
    </location>
</feature>
<dbReference type="KEGG" id="osn:115229211"/>
<dbReference type="Proteomes" id="UP000515154">
    <property type="component" value="Unplaced"/>
</dbReference>
<dbReference type="PROSITE" id="PS50038">
    <property type="entry name" value="FZ"/>
    <property type="match status" value="1"/>
</dbReference>
<dbReference type="SMART" id="SM01330">
    <property type="entry name" value="Frizzled"/>
    <property type="match status" value="1"/>
</dbReference>
<feature type="region of interest" description="Disordered" evidence="10">
    <location>
        <begin position="683"/>
        <end position="702"/>
    </location>
</feature>
<dbReference type="AlphaFoldDB" id="A0A6P7TUL8"/>
<feature type="disulfide bond" evidence="9">
    <location>
        <begin position="91"/>
        <end position="129"/>
    </location>
</feature>
<reference evidence="16 17" key="1">
    <citation type="submission" date="2025-08" db="UniProtKB">
        <authorList>
            <consortium name="RefSeq"/>
        </authorList>
    </citation>
    <scope>IDENTIFICATION</scope>
</reference>
<keyword evidence="6 11" id="KW-0472">Membrane</keyword>
<dbReference type="GO" id="GO:0005929">
    <property type="term" value="C:cilium"/>
    <property type="evidence" value="ECO:0007669"/>
    <property type="project" value="TreeGrafter"/>
</dbReference>
<evidence type="ECO:0000259" key="14">
    <source>
        <dbReference type="PROSITE" id="PS50261"/>
    </source>
</evidence>
<dbReference type="PANTHER" id="PTHR11309:SF35">
    <property type="entry name" value="PROTEIN SMOOTHENED"/>
    <property type="match status" value="1"/>
</dbReference>
<feature type="signal peptide" evidence="12">
    <location>
        <begin position="1"/>
        <end position="21"/>
    </location>
</feature>
<dbReference type="InterPro" id="IPR020067">
    <property type="entry name" value="Frizzled_dom"/>
</dbReference>
<dbReference type="RefSeq" id="XP_029655463.1">
    <property type="nucleotide sequence ID" value="XM_029799603.2"/>
</dbReference>
<evidence type="ECO:0000256" key="8">
    <source>
        <dbReference type="ARBA" id="ARBA00023170"/>
    </source>
</evidence>
<dbReference type="SUPFAM" id="SSF63501">
    <property type="entry name" value="Frizzled cysteine-rich domain"/>
    <property type="match status" value="1"/>
</dbReference>
<evidence type="ECO:0000256" key="7">
    <source>
        <dbReference type="ARBA" id="ARBA00023157"/>
    </source>
</evidence>
<evidence type="ECO:0000256" key="2">
    <source>
        <dbReference type="ARBA" id="ARBA00008077"/>
    </source>
</evidence>
<dbReference type="InterPro" id="IPR017981">
    <property type="entry name" value="GPCR_2-like_7TM"/>
</dbReference>
<feature type="transmembrane region" description="Helical" evidence="11">
    <location>
        <begin position="339"/>
        <end position="360"/>
    </location>
</feature>
<dbReference type="RefSeq" id="XP_036355030.1">
    <property type="nucleotide sequence ID" value="XM_036499137.1"/>
</dbReference>